<feature type="transmembrane region" description="Helical" evidence="4">
    <location>
        <begin position="234"/>
        <end position="252"/>
    </location>
</feature>
<dbReference type="GO" id="GO:0022857">
    <property type="term" value="F:transmembrane transporter activity"/>
    <property type="evidence" value="ECO:0007669"/>
    <property type="project" value="InterPro"/>
</dbReference>
<feature type="transmembrane region" description="Helical" evidence="4">
    <location>
        <begin position="33"/>
        <end position="52"/>
    </location>
</feature>
<accession>A0A2U2PH88</accession>
<feature type="transmembrane region" description="Helical" evidence="4">
    <location>
        <begin position="64"/>
        <end position="81"/>
    </location>
</feature>
<sequence length="383" mass="41135">MASASGLVVANNYYNQPLLGKIAQTFQISEARASSVAMLTQIGYAVGLLFIIPLGDMMRRKRLILIDFVLILLALLLASFAPGIHVLMFASFLIGVTSVVPQLFVPMAAHLADAGERGKAIGTVMSGLLIGILCSRTISGVVGEHLGWRAMFMIAAVIMVILWFALWLLLPEVHPEYKGSYKQLMLSLVKYIRTEPALRIASVRGALSFAGFGAFWTTLVFLLNGPPFYQGSDIAGAFGLIGAGGALAASVVGRISDRMDKTKLITITLVMIVLSWVIFGISSASIAGLIIGVILLDLGLQSTHIANQTIIFALHPEARNRLNTVYMVSYFIGGASGTFFAGLAWTNWKWLGVTGVGLSVSLLALLVHLFPLVTNRKTRGHNS</sequence>
<organism evidence="6 7">
    <name type="scientific">Pararcticibacter amylolyticus</name>
    <dbReference type="NCBI Taxonomy" id="2173175"/>
    <lineage>
        <taxon>Bacteria</taxon>
        <taxon>Pseudomonadati</taxon>
        <taxon>Bacteroidota</taxon>
        <taxon>Sphingobacteriia</taxon>
        <taxon>Sphingobacteriales</taxon>
        <taxon>Sphingobacteriaceae</taxon>
        <taxon>Pararcticibacter</taxon>
    </lineage>
</organism>
<dbReference type="InterPro" id="IPR036259">
    <property type="entry name" value="MFS_trans_sf"/>
</dbReference>
<dbReference type="CDD" id="cd17324">
    <property type="entry name" value="MFS_NepI_like"/>
    <property type="match status" value="1"/>
</dbReference>
<feature type="domain" description="Major facilitator superfamily (MFS) profile" evidence="5">
    <location>
        <begin position="1"/>
        <end position="379"/>
    </location>
</feature>
<dbReference type="EMBL" id="QEAS01000009">
    <property type="protein sequence ID" value="PWG80489.1"/>
    <property type="molecule type" value="Genomic_DNA"/>
</dbReference>
<feature type="transmembrane region" description="Helical" evidence="4">
    <location>
        <begin position="150"/>
        <end position="170"/>
    </location>
</feature>
<comment type="caution">
    <text evidence="6">The sequence shown here is derived from an EMBL/GenBank/DDBJ whole genome shotgun (WGS) entry which is preliminary data.</text>
</comment>
<keyword evidence="2 4" id="KW-1133">Transmembrane helix</keyword>
<name>A0A2U2PH88_9SPHI</name>
<dbReference type="AlphaFoldDB" id="A0A2U2PH88"/>
<dbReference type="PANTHER" id="PTHR42910:SF1">
    <property type="entry name" value="MAJOR FACILITATOR SUPERFAMILY (MFS) PROFILE DOMAIN-CONTAINING PROTEIN"/>
    <property type="match status" value="1"/>
</dbReference>
<evidence type="ECO:0000256" key="4">
    <source>
        <dbReference type="SAM" id="Phobius"/>
    </source>
</evidence>
<dbReference type="InterPro" id="IPR020846">
    <property type="entry name" value="MFS_dom"/>
</dbReference>
<feature type="transmembrane region" description="Helical" evidence="4">
    <location>
        <begin position="120"/>
        <end position="138"/>
    </location>
</feature>
<evidence type="ECO:0000313" key="7">
    <source>
        <dbReference type="Proteomes" id="UP000245647"/>
    </source>
</evidence>
<feature type="transmembrane region" description="Helical" evidence="4">
    <location>
        <begin position="201"/>
        <end position="222"/>
    </location>
</feature>
<reference evidence="6 7" key="1">
    <citation type="submission" date="2018-04" db="EMBL/GenBank/DDBJ databases">
        <title>Pedobacter chongqingensis sp. nov., isolated from a rottenly hemp rope.</title>
        <authorList>
            <person name="Cai Y."/>
        </authorList>
    </citation>
    <scope>NUCLEOTIDE SEQUENCE [LARGE SCALE GENOMIC DNA]</scope>
    <source>
        <strain evidence="6 7">FJ4-8</strain>
    </source>
</reference>
<dbReference type="Gene3D" id="1.20.1250.20">
    <property type="entry name" value="MFS general substrate transporter like domains"/>
    <property type="match status" value="1"/>
</dbReference>
<dbReference type="PANTHER" id="PTHR42910">
    <property type="entry name" value="TRANSPORTER SCO4007-RELATED"/>
    <property type="match status" value="1"/>
</dbReference>
<dbReference type="InterPro" id="IPR011701">
    <property type="entry name" value="MFS"/>
</dbReference>
<feature type="transmembrane region" description="Helical" evidence="4">
    <location>
        <begin position="264"/>
        <end position="283"/>
    </location>
</feature>
<keyword evidence="3 4" id="KW-0472">Membrane</keyword>
<feature type="transmembrane region" description="Helical" evidence="4">
    <location>
        <begin position="325"/>
        <end position="345"/>
    </location>
</feature>
<dbReference type="OrthoDB" id="9815356at2"/>
<proteinExistence type="predicted"/>
<evidence type="ECO:0000256" key="1">
    <source>
        <dbReference type="ARBA" id="ARBA00022692"/>
    </source>
</evidence>
<keyword evidence="1 4" id="KW-0812">Transmembrane</keyword>
<evidence type="ECO:0000259" key="5">
    <source>
        <dbReference type="PROSITE" id="PS50850"/>
    </source>
</evidence>
<evidence type="ECO:0000313" key="6">
    <source>
        <dbReference type="EMBL" id="PWG80489.1"/>
    </source>
</evidence>
<feature type="transmembrane region" description="Helical" evidence="4">
    <location>
        <begin position="87"/>
        <end position="108"/>
    </location>
</feature>
<evidence type="ECO:0000256" key="2">
    <source>
        <dbReference type="ARBA" id="ARBA00022989"/>
    </source>
</evidence>
<dbReference type="Proteomes" id="UP000245647">
    <property type="component" value="Unassembled WGS sequence"/>
</dbReference>
<protein>
    <submittedName>
        <fullName evidence="6">MFS transporter</fullName>
    </submittedName>
</protein>
<dbReference type="SUPFAM" id="SSF103473">
    <property type="entry name" value="MFS general substrate transporter"/>
    <property type="match status" value="1"/>
</dbReference>
<keyword evidence="7" id="KW-1185">Reference proteome</keyword>
<dbReference type="Pfam" id="PF07690">
    <property type="entry name" value="MFS_1"/>
    <property type="match status" value="1"/>
</dbReference>
<dbReference type="PROSITE" id="PS50850">
    <property type="entry name" value="MFS"/>
    <property type="match status" value="1"/>
</dbReference>
<evidence type="ECO:0000256" key="3">
    <source>
        <dbReference type="ARBA" id="ARBA00023136"/>
    </source>
</evidence>
<gene>
    <name evidence="6" type="ORF">DDR33_12545</name>
</gene>
<feature type="transmembrane region" description="Helical" evidence="4">
    <location>
        <begin position="351"/>
        <end position="373"/>
    </location>
</feature>